<comment type="caution">
    <text evidence="2">The sequence shown here is derived from an EMBL/GenBank/DDBJ whole genome shotgun (WGS) entry which is preliminary data.</text>
</comment>
<evidence type="ECO:0000313" key="3">
    <source>
        <dbReference type="Proteomes" id="UP000327493"/>
    </source>
</evidence>
<proteinExistence type="predicted"/>
<evidence type="ECO:0000256" key="1">
    <source>
        <dbReference type="SAM" id="MobiDB-lite"/>
    </source>
</evidence>
<dbReference type="AlphaFoldDB" id="A0A5J5DCZ1"/>
<gene>
    <name evidence="2" type="ORF">FQN60_001848</name>
</gene>
<reference evidence="2 3" key="1">
    <citation type="submission" date="2019-08" db="EMBL/GenBank/DDBJ databases">
        <title>A chromosome-level genome assembly, high-density linkage maps, and genome scans reveal the genomic architecture of hybrid incompatibilities underlying speciation via character displacement in darters (Percidae: Etheostominae).</title>
        <authorList>
            <person name="Moran R.L."/>
            <person name="Catchen J.M."/>
            <person name="Fuller R.C."/>
        </authorList>
    </citation>
    <scope>NUCLEOTIDE SEQUENCE [LARGE SCALE GENOMIC DNA]</scope>
    <source>
        <strain evidence="2">EspeVRDwgs_2016</strain>
        <tissue evidence="2">Muscle</tissue>
    </source>
</reference>
<sequence length="194" mass="20960">MAIQIGSDGLLQLVVGRRLLKPQAQVVLQVLVELVTWKQQTEKKKQLNKQASTEEAGSSLRCLHAVILPKAYSASIQSEVAMLLAEFEQSLSAHNGARWSELALTPGSHLGPFNDLQIYHPCLRELASSSWGRCHGLLLASAHSGGVSLGLESMTTGNEKEMRYTSPSSLPSAGATADTTHHHTTGTRHHHQIG</sequence>
<name>A0A5J5DCZ1_9PERO</name>
<dbReference type="Proteomes" id="UP000327493">
    <property type="component" value="Chromosome 7"/>
</dbReference>
<protein>
    <submittedName>
        <fullName evidence="2">Uncharacterized protein</fullName>
    </submittedName>
</protein>
<keyword evidence="3" id="KW-1185">Reference proteome</keyword>
<organism evidence="2 3">
    <name type="scientific">Etheostoma spectabile</name>
    <name type="common">orangethroat darter</name>
    <dbReference type="NCBI Taxonomy" id="54343"/>
    <lineage>
        <taxon>Eukaryota</taxon>
        <taxon>Metazoa</taxon>
        <taxon>Chordata</taxon>
        <taxon>Craniata</taxon>
        <taxon>Vertebrata</taxon>
        <taxon>Euteleostomi</taxon>
        <taxon>Actinopterygii</taxon>
        <taxon>Neopterygii</taxon>
        <taxon>Teleostei</taxon>
        <taxon>Neoteleostei</taxon>
        <taxon>Acanthomorphata</taxon>
        <taxon>Eupercaria</taxon>
        <taxon>Perciformes</taxon>
        <taxon>Percoidei</taxon>
        <taxon>Percidae</taxon>
        <taxon>Etheostomatinae</taxon>
        <taxon>Etheostoma</taxon>
    </lineage>
</organism>
<feature type="compositionally biased region" description="Basic residues" evidence="1">
    <location>
        <begin position="182"/>
        <end position="194"/>
    </location>
</feature>
<accession>A0A5J5DCZ1</accession>
<evidence type="ECO:0000313" key="2">
    <source>
        <dbReference type="EMBL" id="KAA8590905.1"/>
    </source>
</evidence>
<feature type="region of interest" description="Disordered" evidence="1">
    <location>
        <begin position="161"/>
        <end position="194"/>
    </location>
</feature>
<dbReference type="EMBL" id="VOFY01000007">
    <property type="protein sequence ID" value="KAA8590905.1"/>
    <property type="molecule type" value="Genomic_DNA"/>
</dbReference>